<protein>
    <submittedName>
        <fullName evidence="1">Uncharacterized protein</fullName>
    </submittedName>
</protein>
<reference evidence="1" key="1">
    <citation type="submission" date="2014-05" db="EMBL/GenBank/DDBJ databases">
        <authorList>
            <person name="Chronopoulou M."/>
        </authorList>
    </citation>
    <scope>NUCLEOTIDE SEQUENCE</scope>
    <source>
        <tissue evidence="1">Whole organism</tissue>
    </source>
</reference>
<evidence type="ECO:0000313" key="1">
    <source>
        <dbReference type="EMBL" id="CDW29181.1"/>
    </source>
</evidence>
<feature type="non-terminal residue" evidence="1">
    <location>
        <position position="1"/>
    </location>
</feature>
<name>A0A0K2TUU7_LEPSM</name>
<dbReference type="AlphaFoldDB" id="A0A0K2TUU7"/>
<dbReference type="EMBL" id="HACA01011820">
    <property type="protein sequence ID" value="CDW29181.1"/>
    <property type="molecule type" value="Transcribed_RNA"/>
</dbReference>
<sequence>VYYICIIVNFKISIKPYFQLQCKFNKGTLIFYSKSK</sequence>
<proteinExistence type="predicted"/>
<organism evidence="1">
    <name type="scientific">Lepeophtheirus salmonis</name>
    <name type="common">Salmon louse</name>
    <name type="synonym">Caligus salmonis</name>
    <dbReference type="NCBI Taxonomy" id="72036"/>
    <lineage>
        <taxon>Eukaryota</taxon>
        <taxon>Metazoa</taxon>
        <taxon>Ecdysozoa</taxon>
        <taxon>Arthropoda</taxon>
        <taxon>Crustacea</taxon>
        <taxon>Multicrustacea</taxon>
        <taxon>Hexanauplia</taxon>
        <taxon>Copepoda</taxon>
        <taxon>Siphonostomatoida</taxon>
        <taxon>Caligidae</taxon>
        <taxon>Lepeophtheirus</taxon>
    </lineage>
</organism>
<accession>A0A0K2TUU7</accession>